<gene>
    <name evidence="3" type="ORF">C5167_022269</name>
</gene>
<feature type="repeat" description="PPR" evidence="2">
    <location>
        <begin position="68"/>
        <end position="102"/>
    </location>
</feature>
<feature type="repeat" description="PPR" evidence="2">
    <location>
        <begin position="143"/>
        <end position="177"/>
    </location>
</feature>
<evidence type="ECO:0000256" key="2">
    <source>
        <dbReference type="PROSITE-ProRule" id="PRU00708"/>
    </source>
</evidence>
<keyword evidence="1" id="KW-0677">Repeat</keyword>
<reference evidence="3 4" key="1">
    <citation type="journal article" date="2018" name="Science">
        <title>The opium poppy genome and morphinan production.</title>
        <authorList>
            <person name="Guo L."/>
            <person name="Winzer T."/>
            <person name="Yang X."/>
            <person name="Li Y."/>
            <person name="Ning Z."/>
            <person name="He Z."/>
            <person name="Teodor R."/>
            <person name="Lu Y."/>
            <person name="Bowser T.A."/>
            <person name="Graham I.A."/>
            <person name="Ye K."/>
        </authorList>
    </citation>
    <scope>NUCLEOTIDE SEQUENCE [LARGE SCALE GENOMIC DNA]</scope>
    <source>
        <strain evidence="4">cv. HN1</strain>
        <tissue evidence="3">Leaves</tissue>
    </source>
</reference>
<dbReference type="InterPro" id="IPR002885">
    <property type="entry name" value="PPR_rpt"/>
</dbReference>
<name>A0A4Y7JKE2_PAPSO</name>
<evidence type="ECO:0000313" key="3">
    <source>
        <dbReference type="EMBL" id="RZC60510.1"/>
    </source>
</evidence>
<dbReference type="InterPro" id="IPR011990">
    <property type="entry name" value="TPR-like_helical_dom_sf"/>
</dbReference>
<dbReference type="Gene3D" id="1.25.40.10">
    <property type="entry name" value="Tetratricopeptide repeat domain"/>
    <property type="match status" value="2"/>
</dbReference>
<dbReference type="Pfam" id="PF13041">
    <property type="entry name" value="PPR_2"/>
    <property type="match status" value="2"/>
</dbReference>
<dbReference type="Pfam" id="PF20431">
    <property type="entry name" value="E_motif"/>
    <property type="match status" value="1"/>
</dbReference>
<dbReference type="Pfam" id="PF01535">
    <property type="entry name" value="PPR"/>
    <property type="match status" value="1"/>
</dbReference>
<dbReference type="PANTHER" id="PTHR47926">
    <property type="entry name" value="PENTATRICOPEPTIDE REPEAT-CONTAINING PROTEIN"/>
    <property type="match status" value="1"/>
</dbReference>
<dbReference type="EMBL" id="CM010719">
    <property type="protein sequence ID" value="RZC60510.1"/>
    <property type="molecule type" value="Genomic_DNA"/>
</dbReference>
<dbReference type="Gramene" id="RZC60510">
    <property type="protein sequence ID" value="RZC60510"/>
    <property type="gene ID" value="C5167_022269"/>
</dbReference>
<protein>
    <recommendedName>
        <fullName evidence="5">Pentacotripeptide-repeat region of PRORP domain-containing protein</fullName>
    </recommendedName>
</protein>
<dbReference type="OMA" id="VISWSEM"/>
<dbReference type="FunFam" id="1.25.40.10:FF:000090">
    <property type="entry name" value="Pentatricopeptide repeat-containing protein, chloroplastic"/>
    <property type="match status" value="1"/>
</dbReference>
<dbReference type="PANTHER" id="PTHR47926:SF500">
    <property type="entry name" value="REPEAT-CONTAINING PROTEIN, PUTATIVE-RELATED"/>
    <property type="match status" value="1"/>
</dbReference>
<dbReference type="GO" id="GO:0003723">
    <property type="term" value="F:RNA binding"/>
    <property type="evidence" value="ECO:0007669"/>
    <property type="project" value="InterPro"/>
</dbReference>
<evidence type="ECO:0000313" key="4">
    <source>
        <dbReference type="Proteomes" id="UP000316621"/>
    </source>
</evidence>
<dbReference type="GO" id="GO:0009451">
    <property type="term" value="P:RNA modification"/>
    <property type="evidence" value="ECO:0007669"/>
    <property type="project" value="InterPro"/>
</dbReference>
<dbReference type="FunFam" id="1.25.40.10:FF:000031">
    <property type="entry name" value="Pentatricopeptide repeat-containing protein mitochondrial"/>
    <property type="match status" value="1"/>
</dbReference>
<organism evidence="3 4">
    <name type="scientific">Papaver somniferum</name>
    <name type="common">Opium poppy</name>
    <dbReference type="NCBI Taxonomy" id="3469"/>
    <lineage>
        <taxon>Eukaryota</taxon>
        <taxon>Viridiplantae</taxon>
        <taxon>Streptophyta</taxon>
        <taxon>Embryophyta</taxon>
        <taxon>Tracheophyta</taxon>
        <taxon>Spermatophyta</taxon>
        <taxon>Magnoliopsida</taxon>
        <taxon>Ranunculales</taxon>
        <taxon>Papaveraceae</taxon>
        <taxon>Papaveroideae</taxon>
        <taxon>Papaver</taxon>
    </lineage>
</organism>
<proteinExistence type="predicted"/>
<dbReference type="Proteomes" id="UP000316621">
    <property type="component" value="Chromosome 5"/>
</dbReference>
<sequence>MDPVVMVSALSACSRVSEAGITKGVHGLLIKNGFEGDLNVGNTLIDAYSKCGDMCVSKRVFNEMSWRDVVSWNSMIAIYAQNGQSMKALEVFYEMLKVGDVSYNVVTLSTVLLACAHSGALHLGKCIHELMERKTFDGMREKNVKSWTAMIAGYGKHGLAKEALAVFYEMHRAGVQPNYITFVSVLAACSHAGFVEEGRNFFSTMNQEFGTEPGAEHYSCMVDLLGRAGFLNEAFDLIKGMKVKPDVMVWGALLAACRIHKNIKLGDISAKKLFELDSSNCGYHLLLSNIYASAGRWDDVERMKVSIKEKKTS</sequence>
<dbReference type="AlphaFoldDB" id="A0A4Y7JKE2"/>
<dbReference type="InterPro" id="IPR046848">
    <property type="entry name" value="E_motif"/>
</dbReference>
<dbReference type="PROSITE" id="PS51375">
    <property type="entry name" value="PPR"/>
    <property type="match status" value="2"/>
</dbReference>
<dbReference type="InterPro" id="IPR046960">
    <property type="entry name" value="PPR_At4g14850-like_plant"/>
</dbReference>
<accession>A0A4Y7JKE2</accession>
<keyword evidence="4" id="KW-1185">Reference proteome</keyword>
<evidence type="ECO:0000256" key="1">
    <source>
        <dbReference type="ARBA" id="ARBA00022737"/>
    </source>
</evidence>
<evidence type="ECO:0008006" key="5">
    <source>
        <dbReference type="Google" id="ProtNLM"/>
    </source>
</evidence>
<dbReference type="NCBIfam" id="TIGR00756">
    <property type="entry name" value="PPR"/>
    <property type="match status" value="3"/>
</dbReference>